<feature type="chain" id="PRO_5030778873" description="Endonuclease/exonuclease/phosphatase domain-containing protein" evidence="1">
    <location>
        <begin position="27"/>
        <end position="342"/>
    </location>
</feature>
<feature type="domain" description="Endonuclease/exonuclease/phosphatase" evidence="2">
    <location>
        <begin position="46"/>
        <end position="255"/>
    </location>
</feature>
<feature type="signal peptide" evidence="1">
    <location>
        <begin position="1"/>
        <end position="26"/>
    </location>
</feature>
<keyword evidence="4" id="KW-1185">Reference proteome</keyword>
<dbReference type="PANTHER" id="PTHR16320:SF23">
    <property type="entry name" value="SPHINGOMYELINASE C 1"/>
    <property type="match status" value="1"/>
</dbReference>
<evidence type="ECO:0000256" key="1">
    <source>
        <dbReference type="SAM" id="SignalP"/>
    </source>
</evidence>
<proteinExistence type="predicted"/>
<evidence type="ECO:0000313" key="4">
    <source>
        <dbReference type="Proteomes" id="UP000561459"/>
    </source>
</evidence>
<dbReference type="Proteomes" id="UP000561459">
    <property type="component" value="Unassembled WGS sequence"/>
</dbReference>
<dbReference type="EMBL" id="JACIDY010000002">
    <property type="protein sequence ID" value="MBB3939602.1"/>
    <property type="molecule type" value="Genomic_DNA"/>
</dbReference>
<comment type="caution">
    <text evidence="3">The sequence shown here is derived from an EMBL/GenBank/DDBJ whole genome shotgun (WGS) entry which is preliminary data.</text>
</comment>
<dbReference type="InterPro" id="IPR036691">
    <property type="entry name" value="Endo/exonu/phosph_ase_sf"/>
</dbReference>
<evidence type="ECO:0000259" key="2">
    <source>
        <dbReference type="Pfam" id="PF03372"/>
    </source>
</evidence>
<evidence type="ECO:0000313" key="3">
    <source>
        <dbReference type="EMBL" id="MBB3939602.1"/>
    </source>
</evidence>
<dbReference type="InterPro" id="IPR005135">
    <property type="entry name" value="Endo/exonuclease/phosphatase"/>
</dbReference>
<dbReference type="RefSeq" id="WP_183616306.1">
    <property type="nucleotide sequence ID" value="NZ_JACIDY010000002.1"/>
</dbReference>
<dbReference type="PANTHER" id="PTHR16320">
    <property type="entry name" value="SPHINGOMYELINASE FAMILY MEMBER"/>
    <property type="match status" value="1"/>
</dbReference>
<sequence>MSGARWLMAAAFLAVLGGNIAGPAPAEVSIPRGAIPQAIPGALSVMTYNVAGLPFPVALNRTSSLQEIGLRLANLREQGTQPHVVLLQEAFTPEAKSIATLAGYRYVAFGPAAADANETDRTAMPGVFRSAASFIKGETIGKWQDSGLVVLSDFPIVRTAKMAFAPDACAGYDCLAAKGVLVTWIRVPGASKPVAIANTHLNSRKATGVSIARADMAYAEQCREVRAFLGRVVNRDTALVFGGDFNIGHFANRIALTTGPAPLVPGGQEVIAQETGAAPPRPVNADLKSVIKRGKDKQFFRAASGTSLTLTDVRVPFGIAAGGFKLSDHLGYVADYRVEPIQ</sequence>
<gene>
    <name evidence="3" type="ORF">GGR39_001242</name>
</gene>
<accession>A0A7W6FYX1</accession>
<name>A0A7W6FYX1_9SPHN</name>
<organism evidence="3 4">
    <name type="scientific">Novosphingobium fluoreni</name>
    <dbReference type="NCBI Taxonomy" id="1391222"/>
    <lineage>
        <taxon>Bacteria</taxon>
        <taxon>Pseudomonadati</taxon>
        <taxon>Pseudomonadota</taxon>
        <taxon>Alphaproteobacteria</taxon>
        <taxon>Sphingomonadales</taxon>
        <taxon>Sphingomonadaceae</taxon>
        <taxon>Novosphingobium</taxon>
    </lineage>
</organism>
<dbReference type="SUPFAM" id="SSF56219">
    <property type="entry name" value="DNase I-like"/>
    <property type="match status" value="1"/>
</dbReference>
<reference evidence="3 4" key="1">
    <citation type="submission" date="2020-08" db="EMBL/GenBank/DDBJ databases">
        <title>Genomic Encyclopedia of Type Strains, Phase IV (KMG-IV): sequencing the most valuable type-strain genomes for metagenomic binning, comparative biology and taxonomic classification.</title>
        <authorList>
            <person name="Goeker M."/>
        </authorList>
    </citation>
    <scope>NUCLEOTIDE SEQUENCE [LARGE SCALE GENOMIC DNA]</scope>
    <source>
        <strain evidence="3 4">DSM 27568</strain>
    </source>
</reference>
<protein>
    <recommendedName>
        <fullName evidence="2">Endonuclease/exonuclease/phosphatase domain-containing protein</fullName>
    </recommendedName>
</protein>
<dbReference type="InterPro" id="IPR038772">
    <property type="entry name" value="Sph/SMPD2-like"/>
</dbReference>
<dbReference type="AlphaFoldDB" id="A0A7W6FYX1"/>
<keyword evidence="1" id="KW-0732">Signal</keyword>
<dbReference type="Gene3D" id="3.60.10.10">
    <property type="entry name" value="Endonuclease/exonuclease/phosphatase"/>
    <property type="match status" value="1"/>
</dbReference>
<dbReference type="GO" id="GO:0004767">
    <property type="term" value="F:sphingomyelin phosphodiesterase activity"/>
    <property type="evidence" value="ECO:0007669"/>
    <property type="project" value="InterPro"/>
</dbReference>
<dbReference type="Pfam" id="PF03372">
    <property type="entry name" value="Exo_endo_phos"/>
    <property type="match status" value="1"/>
</dbReference>